<keyword evidence="10" id="KW-1185">Reference proteome</keyword>
<feature type="transmembrane region" description="Helical" evidence="7">
    <location>
        <begin position="500"/>
        <end position="520"/>
    </location>
</feature>
<dbReference type="AlphaFoldDB" id="A0A1Y2LIT7"/>
<evidence type="ECO:0000256" key="1">
    <source>
        <dbReference type="ARBA" id="ARBA00004141"/>
    </source>
</evidence>
<feature type="region of interest" description="Disordered" evidence="6">
    <location>
        <begin position="61"/>
        <end position="148"/>
    </location>
</feature>
<feature type="compositionally biased region" description="Low complexity" evidence="6">
    <location>
        <begin position="89"/>
        <end position="106"/>
    </location>
</feature>
<evidence type="ECO:0000256" key="5">
    <source>
        <dbReference type="ARBA" id="ARBA00023136"/>
    </source>
</evidence>
<feature type="compositionally biased region" description="Basic and acidic residues" evidence="6">
    <location>
        <begin position="696"/>
        <end position="710"/>
    </location>
</feature>
<dbReference type="PANTHER" id="PTHR23502:SF31">
    <property type="entry name" value="POLYAMINE TRANSPORTER 1"/>
    <property type="match status" value="1"/>
</dbReference>
<dbReference type="Proteomes" id="UP000193240">
    <property type="component" value="Unassembled WGS sequence"/>
</dbReference>
<dbReference type="SUPFAM" id="SSF103473">
    <property type="entry name" value="MFS general substrate transporter"/>
    <property type="match status" value="1"/>
</dbReference>
<dbReference type="InterPro" id="IPR011701">
    <property type="entry name" value="MFS"/>
</dbReference>
<feature type="transmembrane region" description="Helical" evidence="7">
    <location>
        <begin position="327"/>
        <end position="347"/>
    </location>
</feature>
<feature type="transmembrane region" description="Helical" evidence="7">
    <location>
        <begin position="541"/>
        <end position="563"/>
    </location>
</feature>
<feature type="compositionally biased region" description="Polar residues" evidence="6">
    <location>
        <begin position="129"/>
        <end position="139"/>
    </location>
</feature>
<evidence type="ECO:0000256" key="7">
    <source>
        <dbReference type="SAM" id="Phobius"/>
    </source>
</evidence>
<dbReference type="InterPro" id="IPR036259">
    <property type="entry name" value="MFS_trans_sf"/>
</dbReference>
<dbReference type="PROSITE" id="PS50850">
    <property type="entry name" value="MFS"/>
    <property type="match status" value="1"/>
</dbReference>
<keyword evidence="4 7" id="KW-1133">Transmembrane helix</keyword>
<dbReference type="CDD" id="cd17323">
    <property type="entry name" value="MFS_Tpo1_MDR_like"/>
    <property type="match status" value="1"/>
</dbReference>
<dbReference type="STRING" id="105696.A0A1Y2LIT7"/>
<comment type="subcellular location">
    <subcellularLocation>
        <location evidence="1">Membrane</location>
        <topology evidence="1">Multi-pass membrane protein</topology>
    </subcellularLocation>
</comment>
<feature type="transmembrane region" description="Helical" evidence="7">
    <location>
        <begin position="298"/>
        <end position="315"/>
    </location>
</feature>
<feature type="transmembrane region" description="Helical" evidence="7">
    <location>
        <begin position="569"/>
        <end position="591"/>
    </location>
</feature>
<keyword evidence="3 7" id="KW-0812">Transmembrane</keyword>
<evidence type="ECO:0000259" key="8">
    <source>
        <dbReference type="PROSITE" id="PS50850"/>
    </source>
</evidence>
<dbReference type="GO" id="GO:0022857">
    <property type="term" value="F:transmembrane transporter activity"/>
    <property type="evidence" value="ECO:0007669"/>
    <property type="project" value="InterPro"/>
</dbReference>
<reference evidence="9 10" key="1">
    <citation type="journal article" date="2017" name="Genome Announc.">
        <title>Genome sequence of the saprophytic ascomycete Epicoccum nigrum ICMP 19927 strain isolated from New Zealand.</title>
        <authorList>
            <person name="Fokin M."/>
            <person name="Fleetwood D."/>
            <person name="Weir B.S."/>
            <person name="Villas-Boas S.G."/>
        </authorList>
    </citation>
    <scope>NUCLEOTIDE SEQUENCE [LARGE SCALE GENOMIC DNA]</scope>
    <source>
        <strain evidence="9 10">ICMP 19927</strain>
    </source>
</reference>
<evidence type="ECO:0000313" key="9">
    <source>
        <dbReference type="EMBL" id="OSS43933.1"/>
    </source>
</evidence>
<dbReference type="Gene3D" id="1.20.1250.20">
    <property type="entry name" value="MFS general substrate transporter like domains"/>
    <property type="match status" value="1"/>
</dbReference>
<feature type="transmembrane region" description="Helical" evidence="7">
    <location>
        <begin position="269"/>
        <end position="286"/>
    </location>
</feature>
<feature type="transmembrane region" description="Helical" evidence="7">
    <location>
        <begin position="229"/>
        <end position="249"/>
    </location>
</feature>
<keyword evidence="5 7" id="KW-0472">Membrane</keyword>
<feature type="transmembrane region" description="Helical" evidence="7">
    <location>
        <begin position="386"/>
        <end position="406"/>
    </location>
</feature>
<evidence type="ECO:0000256" key="2">
    <source>
        <dbReference type="ARBA" id="ARBA00022448"/>
    </source>
</evidence>
<feature type="region of interest" description="Disordered" evidence="6">
    <location>
        <begin position="674"/>
        <end position="710"/>
    </location>
</feature>
<dbReference type="InterPro" id="IPR020846">
    <property type="entry name" value="MFS_dom"/>
</dbReference>
<evidence type="ECO:0000313" key="10">
    <source>
        <dbReference type="Proteomes" id="UP000193240"/>
    </source>
</evidence>
<dbReference type="OMA" id="AYFGMIT"/>
<organism evidence="9 10">
    <name type="scientific">Epicoccum nigrum</name>
    <name type="common">Soil fungus</name>
    <name type="synonym">Epicoccum purpurascens</name>
    <dbReference type="NCBI Taxonomy" id="105696"/>
    <lineage>
        <taxon>Eukaryota</taxon>
        <taxon>Fungi</taxon>
        <taxon>Dikarya</taxon>
        <taxon>Ascomycota</taxon>
        <taxon>Pezizomycotina</taxon>
        <taxon>Dothideomycetes</taxon>
        <taxon>Pleosporomycetidae</taxon>
        <taxon>Pleosporales</taxon>
        <taxon>Pleosporineae</taxon>
        <taxon>Didymellaceae</taxon>
        <taxon>Epicoccum</taxon>
    </lineage>
</organism>
<gene>
    <name evidence="9" type="ORF">B5807_11365</name>
</gene>
<dbReference type="Pfam" id="PF07690">
    <property type="entry name" value="MFS_1"/>
    <property type="match status" value="1"/>
</dbReference>
<evidence type="ECO:0000256" key="6">
    <source>
        <dbReference type="SAM" id="MobiDB-lite"/>
    </source>
</evidence>
<keyword evidence="2" id="KW-0813">Transport</keyword>
<evidence type="ECO:0000256" key="3">
    <source>
        <dbReference type="ARBA" id="ARBA00022692"/>
    </source>
</evidence>
<dbReference type="FunCoup" id="A0A1Y2LIT7">
    <property type="interactions" value="65"/>
</dbReference>
<accession>A0A1Y2LIT7</accession>
<feature type="transmembrane region" description="Helical" evidence="7">
    <location>
        <begin position="635"/>
        <end position="657"/>
    </location>
</feature>
<proteinExistence type="predicted"/>
<dbReference type="InParanoid" id="A0A1Y2LIT7"/>
<dbReference type="FunFam" id="1.20.1250.20:FF:000011">
    <property type="entry name" value="MFS multidrug transporter, putative"/>
    <property type="match status" value="1"/>
</dbReference>
<feature type="transmembrane region" description="Helical" evidence="7">
    <location>
        <begin position="462"/>
        <end position="488"/>
    </location>
</feature>
<sequence length="710" mass="78848">MQDSDLVILRNEANASPDRFQQWDPNRQFRREYYERHGRDPTYEEILNNAHANGRSVLEEPVTGATEAHEEPLASPLSRKEEEEEAPLSRQTSSSSTNSSVSSRSTAQGARLEEIRTARSTHTRPRGYTDSTQQSSGTVLQRHPTERHPVAITRIETHRSQHAGTVGASQVPSRLERTLTRRKTEKPLPSLGAGKPFPPPLPDREEYVVEFDGHDDPLHAQNWPMRKKLTMGVILAFDALSASMGSSLFSSATGPVAAQFGVGREVGTLGTSLFVFGYAFGPLMWAPFSELYGRRPPLVIAALGFSIFTIAVAVAKDIQTIMICRFFAGLCGSSPLAIVAAVFADMFNNEHRGLAVAVFSATVFMGPLMAPFIGGFITESYLGWRWTMYISSFMGFLTFGLLLFFLEETYAPVVLINKAAELRRRTKNWGIHAKQEEIEVDFKELIVKNVSRPMRILFTEPIVLLITIYMSFIYGLLYLFLTAYALVFQGVYGWSSGVSGLAYFGMITGEIIAFIVVILMNSRYVAKLKANNNVPVPEWRLPISMVGGMLFSGGLFWFGWTGYTGNIHWIVPVLSGLFTGFGIFSIFLSLLNYIVDAYLMFAASAIAANTFMRSIFGGIFPLFATYMFNGMGIQWASTLVGCVAVLLAPMPVFFYIFGKRIRAKSKFAPAPDIVQDKKRDEESAGSDESAPASRDGGQERTREKEEEKID</sequence>
<name>A0A1Y2LIT7_EPING</name>
<feature type="transmembrane region" description="Helical" evidence="7">
    <location>
        <begin position="598"/>
        <end position="623"/>
    </location>
</feature>
<dbReference type="EMBL" id="KZ107860">
    <property type="protein sequence ID" value="OSS43933.1"/>
    <property type="molecule type" value="Genomic_DNA"/>
</dbReference>
<protein>
    <recommendedName>
        <fullName evidence="8">Major facilitator superfamily (MFS) profile domain-containing protein</fullName>
    </recommendedName>
</protein>
<evidence type="ECO:0000256" key="4">
    <source>
        <dbReference type="ARBA" id="ARBA00022989"/>
    </source>
</evidence>
<dbReference type="PANTHER" id="PTHR23502">
    <property type="entry name" value="MAJOR FACILITATOR SUPERFAMILY"/>
    <property type="match status" value="1"/>
</dbReference>
<feature type="transmembrane region" description="Helical" evidence="7">
    <location>
        <begin position="354"/>
        <end position="374"/>
    </location>
</feature>
<feature type="domain" description="Major facilitator superfamily (MFS) profile" evidence="8">
    <location>
        <begin position="231"/>
        <end position="660"/>
    </location>
</feature>
<dbReference type="GO" id="GO:0005886">
    <property type="term" value="C:plasma membrane"/>
    <property type="evidence" value="ECO:0007669"/>
    <property type="project" value="TreeGrafter"/>
</dbReference>